<dbReference type="Gene3D" id="3.90.1200.10">
    <property type="match status" value="1"/>
</dbReference>
<gene>
    <name evidence="7" type="ORF">CJD36_020340</name>
</gene>
<dbReference type="SMART" id="SM01068">
    <property type="entry name" value="CBM_X"/>
    <property type="match status" value="2"/>
</dbReference>
<dbReference type="InterPro" id="IPR011013">
    <property type="entry name" value="Gal_mutarotase_sf_dom"/>
</dbReference>
<evidence type="ECO:0000259" key="6">
    <source>
        <dbReference type="Pfam" id="PF17167"/>
    </source>
</evidence>
<feature type="transmembrane region" description="Helical" evidence="3">
    <location>
        <begin position="424"/>
        <end position="447"/>
    </location>
</feature>
<dbReference type="GO" id="GO:0030246">
    <property type="term" value="F:carbohydrate binding"/>
    <property type="evidence" value="ECO:0007669"/>
    <property type="project" value="InterPro"/>
</dbReference>
<feature type="transmembrane region" description="Helical" evidence="3">
    <location>
        <begin position="453"/>
        <end position="479"/>
    </location>
</feature>
<dbReference type="Gene3D" id="2.60.420.10">
    <property type="entry name" value="Maltose phosphorylase, domain 3"/>
    <property type="match status" value="1"/>
</dbReference>
<sequence length="2872" mass="323764">MQAKNISFHELLIKLRSYFQENNQSRKYANEQPPLRAELFSTAQMEQYGRHLAKAHKTVTGRAPNFLLKRLAENEDMLHEVRNLLAEAIKEEQMISPAGEWLLDNFYLVEEHIRTGKQHLPKGYSEGLPRLTEGDKEGLPRVYDIAVEIIAHSDGHIDIQNISSFLHAYQQVTTLKMGELWAIPIMLRLALIENLRRVSARIAIDRINQKLADQWSDLMMETAEKDPKSLILVIADMARSGPPMEGSFVAELTRQLMWKGPALTLPLTWMEQRLAENGLTTARLVDMENQKQAADQVSISNTIGSLRFVNTMDWREFVETMSSVESTLRHDPAGVYGQMDFATRDKYRHIVEQVSKFSQCSETKVAELVLELANSGNVLYGSANKKSHVGYYLAEKGLRETEKAAKMRLPLHHAAFKLLKDNRLMVYASSITFITILLAGLAAYRVYLHNSPIWLTVIVAVFSMIAASQLALALVNWVATLRIVPNMLPRLDLSHEIPVEYKTLVVVPTMISSPHGISSLTESLEIRFLANRKPNIYFGLLTDFNDAPKEHMPADDELVAIAGEKIKDLNKKYGGGKDIFFLFHRPRKWNKHDNTWMGYERKRGKLGALNDFLLNGNADEFTSIVGDTTLLHRVKYIITLDTDTLLPRDSAWKLIATMAHPLNHPVYSETKGRVTEGYGLLQPRVCVNMPEPDSSFYSRMHASDTGVDPYTRLTSDVYQDLFYEGSFIGKGIYDIAVFEKALSNRFSENRILSHDLIEGCYIRSGLATDIQVYEDNPGKFSTDVSRRHRWIRGDWQIAWWALPIVPDANRKLKANPLSVLSRWKIFDNLRRSLVPFSIMVLLILGCSLLDDPWYWTLSLFAIIILPSLIGSLWGLMNRPKEIMPSQHIISSLGSMTDGLKQNIFALACLPFEAFYTVDAILRTSWRMIISNRKLLQWKPSGTVEQNNDNTLSNAYRAMWINPVVAIALGIYMGIYEGISLFIMMPILLLWLTAPAVTWLISRKSAKIKTELSAAQLYFLQKLTRKTWAYFKEFVGPEDNWLPPDNYQEVPRGIVAHRTSPTNIGMALLANLSAYDFGYITGGQLMDRCTNTFETMGKLERSRGHFYNWYDTVSLTPLPPRYISAVDSGNLAGHLLTLKQGLTEIPGNQVITRRAFEGLRDTLGVLEEQAGNTKQISEFRDFLVKVISNNQVYLQEVYKDAVTLRQLSGNIIDSFSNPTGDVLWWAEELSQQCTAITTELTTLVPWCDSTKIPEGADMGVIENIPPLKSIHGIAASLANFDRAAIENAIATAEKRLREVDNLIEECEIYADIEFEFLYDRTKHLVAIGYNVEDNKRDESYYDLLASEARLANFVAIAQDKLPQDSWFALGRSVTNTGGGVMLLSWSGSMFEYLMPLLVMPTYGQTLLDQTYRSVIERQIAYGQKRDIPWGISESGYNRVDAAQNYQYKAFGVPGTGLKRGLGDDLVIAPYASVMALMVMPNEACENLQNMATLGFMGKYGFYEAIDYTPGRLPRGQSNAIIRSFMVHHEGMSMLALSYLLQNMPMQKRFESELRFQASLLLLQEKIPKATTSYAHTMDVSDIKITAKDSDMRYINTPNTPVPEIQLLSNGTYNVMVSNSGGGYSRWREIAVSRWREDTTCDNWGTFCYIKDVEQDILWSNTHQPTLTEAKSYEALFTQGRAEFKRFDHHIETHTEVVVSPEDDIELRRIKITNRSRRRRTLEITSYAEVVLNVPAADEIHPAFSNLFVQTELQQEKHAILCSRRPRSADQHPSWMCHLVKLRGIKHESVEYETSRMHFIGRGNTVANPQVVTGNAKMQGNEGSVLDPIVAIKYRITLEPGEIATIDMINGMSPDKEGCQALVDKYQDKHLTDRVLELAWTHSQVVLRQINATESDAQLYGRMASYIIYMNSMLRADTATIISNHKGQPGLWGYAVSGDVPIVLLKVREATSIDMVKQLLQAHAYWRTKGLIVDLVIWNEDHGGYRQTMQDEIQGLISAAGANYTDRQGGIFLRPGDQISKEDRILFETVARIIISDDKGSLSDQLSRRNANKGAVPLLEPPAIREALTSLPLTQPQGLVFYNGTGGFTENGNEYVIITGSKKTTPAPWSNVLANKNFGSIISESGQAYTWIENAHEQRLTPWHNDPVSDLSGEQIYLRDEDTGYVWSPVPLPLHPTSPYITRHGYGYSVFTHSENGIYSELTIFVDIEKTIKFSLLKLRNDSEKTRKISATGYAEWVLGDRRAKTSMHVITEADATTGTLYARNEYSPEFSGKVAFFDTDDGVTRSFTCDRAEFIGRNNSLKAPDAMLRQRLSGKTGAGIDACAAIQITHELITGQEKEIVFRLGAGYNMGDAVNLAKEFKGLSAAYSSLEKVKRYWQQTLDVIKVATPDKALNFLANGWLVYQTIACRLWARSGYYQSGGAYGFRDQLQDVLAVLYTRPDITRAQILASAARQFQEGDVQHWWHPPGGRGVRTTCSDDYLWLPFVTARYIQHTGDLEILDEEIGFLTGRPLNDGEESYYDLPGKSGNTATLYRHCVLAVDHALKFGTHGLPFMGSGDWNDGMDKVGQHGRGESIWLAFFLHDILNSFARVSTQYNDEEQARRYIQQGAQLKTNINNNGWDGGWYRRAYFDDGTPLGSATNEECSIDSISQSWSVLSGAGYVERSAIAMDAVYDRLVDKQNGLIQLLDPPFDKSALDPGYIKGYVPGVRENGGQYSHAAIWTVMAFAAIGDKKRTWELLDMINPINHGSTADEVSTYKVEPYIMAADVYKVPSHLGRGGWTWYTGSAGWMYQCIIQSFLGIRQKGDQLSFAPCLPPDWDDCSIDYKYKDTTYHITIHCKTINALPVVKLDNTNQHGNTITMVNDGKTHEVIVG</sequence>
<accession>A0A2S7SQX1</accession>
<dbReference type="RefSeq" id="WP_105041049.1">
    <property type="nucleotide sequence ID" value="NZ_PPSL01000007.1"/>
</dbReference>
<feature type="domain" description="Glycosyl hydrolase 94 supersandwich" evidence="4">
    <location>
        <begin position="2091"/>
        <end position="2360"/>
    </location>
</feature>
<dbReference type="Pfam" id="PF10091">
    <property type="entry name" value="Glycoamylase"/>
    <property type="match status" value="1"/>
</dbReference>
<keyword evidence="3" id="KW-0472">Membrane</keyword>
<dbReference type="InterPro" id="IPR010383">
    <property type="entry name" value="Glyco_hydrolase_94_b-supersand"/>
</dbReference>
<feature type="transmembrane region" description="Helical" evidence="3">
    <location>
        <begin position="832"/>
        <end position="849"/>
    </location>
</feature>
<feature type="transmembrane region" description="Helical" evidence="3">
    <location>
        <begin position="957"/>
        <end position="974"/>
    </location>
</feature>
<dbReference type="CDD" id="cd11753">
    <property type="entry name" value="GH94N_ChvB_NdvB_2_like"/>
    <property type="match status" value="1"/>
</dbReference>
<name>A0A2S7SQX1_9BACT</name>
<dbReference type="SUPFAM" id="SSF48208">
    <property type="entry name" value="Six-hairpin glycosidases"/>
    <property type="match status" value="1"/>
</dbReference>
<dbReference type="InterPro" id="IPR052047">
    <property type="entry name" value="GH94_Enzymes"/>
</dbReference>
<keyword evidence="1" id="KW-0328">Glycosyltransferase</keyword>
<feature type="domain" description="Glycosyl hydrolase 94 catalytic" evidence="6">
    <location>
        <begin position="2375"/>
        <end position="2799"/>
    </location>
</feature>
<evidence type="ECO:0000256" key="1">
    <source>
        <dbReference type="ARBA" id="ARBA00022676"/>
    </source>
</evidence>
<dbReference type="Gene3D" id="2.70.98.40">
    <property type="entry name" value="Glycoside hydrolase, family 65, N-terminal domain"/>
    <property type="match status" value="2"/>
</dbReference>
<dbReference type="InterPro" id="IPR037018">
    <property type="entry name" value="GH65_N"/>
</dbReference>
<dbReference type="GO" id="GO:0005975">
    <property type="term" value="P:carbohydrate metabolic process"/>
    <property type="evidence" value="ECO:0007669"/>
    <property type="project" value="InterPro"/>
</dbReference>
<dbReference type="EMBL" id="PPSL01000007">
    <property type="protein sequence ID" value="PQJ09144.1"/>
    <property type="molecule type" value="Genomic_DNA"/>
</dbReference>
<proteinExistence type="predicted"/>
<dbReference type="InterPro" id="IPR019282">
    <property type="entry name" value="Glycoamylase-like_cons_dom"/>
</dbReference>
<dbReference type="GO" id="GO:0016757">
    <property type="term" value="F:glycosyltransferase activity"/>
    <property type="evidence" value="ECO:0007669"/>
    <property type="project" value="UniProtKB-KW"/>
</dbReference>
<evidence type="ECO:0000256" key="2">
    <source>
        <dbReference type="ARBA" id="ARBA00022679"/>
    </source>
</evidence>
<dbReference type="SUPFAM" id="SSF74650">
    <property type="entry name" value="Galactose mutarotase-like"/>
    <property type="match status" value="2"/>
</dbReference>
<protein>
    <submittedName>
        <fullName evidence="7">Cyclic beta 1-2 glucan synthetase</fullName>
    </submittedName>
</protein>
<dbReference type="Gene3D" id="1.50.10.140">
    <property type="match status" value="2"/>
</dbReference>
<keyword evidence="3" id="KW-0812">Transmembrane</keyword>
<dbReference type="InterPro" id="IPR012341">
    <property type="entry name" value="6hp_glycosidase-like_sf"/>
</dbReference>
<dbReference type="CDD" id="cd11756">
    <property type="entry name" value="GH94N_ChvB_NdvB_1_like"/>
    <property type="match status" value="1"/>
</dbReference>
<dbReference type="InterPro" id="IPR008928">
    <property type="entry name" value="6-hairpin_glycosidase_sf"/>
</dbReference>
<dbReference type="InterPro" id="IPR033432">
    <property type="entry name" value="GH94_catalytic"/>
</dbReference>
<keyword evidence="3" id="KW-1133">Transmembrane helix</keyword>
<evidence type="ECO:0000256" key="3">
    <source>
        <dbReference type="SAM" id="Phobius"/>
    </source>
</evidence>
<dbReference type="Pfam" id="PF06165">
    <property type="entry name" value="GH94_b-supersand"/>
    <property type="match status" value="2"/>
</dbReference>
<dbReference type="PANTHER" id="PTHR37469:SF2">
    <property type="entry name" value="CELLOBIONIC ACID PHOSPHORYLASE"/>
    <property type="match status" value="1"/>
</dbReference>
<dbReference type="Proteomes" id="UP000239872">
    <property type="component" value="Unassembled WGS sequence"/>
</dbReference>
<keyword evidence="8" id="KW-1185">Reference proteome</keyword>
<comment type="caution">
    <text evidence="7">The sequence shown here is derived from an EMBL/GenBank/DDBJ whole genome shotgun (WGS) entry which is preliminary data.</text>
</comment>
<feature type="transmembrane region" description="Helical" evidence="3">
    <location>
        <begin position="855"/>
        <end position="876"/>
    </location>
</feature>
<evidence type="ECO:0000259" key="5">
    <source>
        <dbReference type="Pfam" id="PF10091"/>
    </source>
</evidence>
<dbReference type="Gene3D" id="1.50.10.10">
    <property type="match status" value="1"/>
</dbReference>
<feature type="domain" description="Glycoamylase-like" evidence="5">
    <location>
        <begin position="1339"/>
        <end position="1540"/>
    </location>
</feature>
<organism evidence="7 8">
    <name type="scientific">Flavipsychrobacter stenotrophus</name>
    <dbReference type="NCBI Taxonomy" id="2077091"/>
    <lineage>
        <taxon>Bacteria</taxon>
        <taxon>Pseudomonadati</taxon>
        <taxon>Bacteroidota</taxon>
        <taxon>Chitinophagia</taxon>
        <taxon>Chitinophagales</taxon>
        <taxon>Chitinophagaceae</taxon>
        <taxon>Flavipsychrobacter</taxon>
    </lineage>
</organism>
<dbReference type="OrthoDB" id="9769991at2"/>
<dbReference type="InterPro" id="IPR037820">
    <property type="entry name" value="GH94N_NdvB"/>
</dbReference>
<feature type="transmembrane region" description="Helical" evidence="3">
    <location>
        <begin position="980"/>
        <end position="1000"/>
    </location>
</feature>
<evidence type="ECO:0000313" key="7">
    <source>
        <dbReference type="EMBL" id="PQJ09144.1"/>
    </source>
</evidence>
<evidence type="ECO:0000313" key="8">
    <source>
        <dbReference type="Proteomes" id="UP000239872"/>
    </source>
</evidence>
<reference evidence="7 8" key="1">
    <citation type="submission" date="2018-01" db="EMBL/GenBank/DDBJ databases">
        <title>A novel member of the phylum Bacteroidetes isolated from glacier ice.</title>
        <authorList>
            <person name="Liu Q."/>
            <person name="Xin Y.-H."/>
        </authorList>
    </citation>
    <scope>NUCLEOTIDE SEQUENCE [LARGE SCALE GENOMIC DNA]</scope>
    <source>
        <strain evidence="7 8">RB1R16</strain>
    </source>
</reference>
<dbReference type="PANTHER" id="PTHR37469">
    <property type="entry name" value="CELLOBIONIC ACID PHOSPHORYLASE-RELATED"/>
    <property type="match status" value="1"/>
</dbReference>
<dbReference type="InterPro" id="IPR037824">
    <property type="entry name" value="GH94N_2_NdvB"/>
</dbReference>
<feature type="domain" description="Glycosyl hydrolase 94 supersandwich" evidence="4">
    <location>
        <begin position="1590"/>
        <end position="1866"/>
    </location>
</feature>
<evidence type="ECO:0000259" key="4">
    <source>
        <dbReference type="Pfam" id="PF06165"/>
    </source>
</evidence>
<dbReference type="Pfam" id="PF17167">
    <property type="entry name" value="Glyco_hydro_94"/>
    <property type="match status" value="1"/>
</dbReference>
<keyword evidence="2" id="KW-0808">Transferase</keyword>